<name>A0A9P4U8R9_9PLEO</name>
<dbReference type="EMBL" id="MU001506">
    <property type="protein sequence ID" value="KAF2441186.1"/>
    <property type="molecule type" value="Genomic_DNA"/>
</dbReference>
<reference evidence="2" key="1">
    <citation type="journal article" date="2020" name="Stud. Mycol.">
        <title>101 Dothideomycetes genomes: a test case for predicting lifestyles and emergence of pathogens.</title>
        <authorList>
            <person name="Haridas S."/>
            <person name="Albert R."/>
            <person name="Binder M."/>
            <person name="Bloem J."/>
            <person name="Labutti K."/>
            <person name="Salamov A."/>
            <person name="Andreopoulos B."/>
            <person name="Baker S."/>
            <person name="Barry K."/>
            <person name="Bills G."/>
            <person name="Bluhm B."/>
            <person name="Cannon C."/>
            <person name="Castanera R."/>
            <person name="Culley D."/>
            <person name="Daum C."/>
            <person name="Ezra D."/>
            <person name="Gonzalez J."/>
            <person name="Henrissat B."/>
            <person name="Kuo A."/>
            <person name="Liang C."/>
            <person name="Lipzen A."/>
            <person name="Lutzoni F."/>
            <person name="Magnuson J."/>
            <person name="Mondo S."/>
            <person name="Nolan M."/>
            <person name="Ohm R."/>
            <person name="Pangilinan J."/>
            <person name="Park H.-J."/>
            <person name="Ramirez L."/>
            <person name="Alfaro M."/>
            <person name="Sun H."/>
            <person name="Tritt A."/>
            <person name="Yoshinaga Y."/>
            <person name="Zwiers L.-H."/>
            <person name="Turgeon B."/>
            <person name="Goodwin S."/>
            <person name="Spatafora J."/>
            <person name="Crous P."/>
            <person name="Grigoriev I."/>
        </authorList>
    </citation>
    <scope>NUCLEOTIDE SEQUENCE</scope>
    <source>
        <strain evidence="2">CBS 690.94</strain>
    </source>
</reference>
<dbReference type="Proteomes" id="UP000799764">
    <property type="component" value="Unassembled WGS sequence"/>
</dbReference>
<protein>
    <submittedName>
        <fullName evidence="2">Uncharacterized protein</fullName>
    </submittedName>
</protein>
<sequence length="273" mass="31203">MSQPARSPREQTLPHDTGGNINVNAWAKANLDQDIINGTSEDPKVQQELLQSDFVRFASQRNADCLFVFHTEGYEFPIYAPYVRMTAQKYAQYGAHNMHPNPPTLTIDLPYHAWMVQAAITFWKTHKLVVPADDHACFAEETTPHPHPRPEERPSLLRLARMVNLATYTHDIALRTTIYATLRARLLSSTYTPAELLDAIKFVWCERPVSWERYEVVRRILLTGLLRVREKVCGVLEGYFQHVVDESGGEGGAFMTAFNLGQVWWEESGMRSE</sequence>
<comment type="caution">
    <text evidence="2">The sequence shown here is derived from an EMBL/GenBank/DDBJ whole genome shotgun (WGS) entry which is preliminary data.</text>
</comment>
<proteinExistence type="predicted"/>
<keyword evidence="3" id="KW-1185">Reference proteome</keyword>
<evidence type="ECO:0000313" key="2">
    <source>
        <dbReference type="EMBL" id="KAF2441186.1"/>
    </source>
</evidence>
<dbReference type="OrthoDB" id="3804322at2759"/>
<dbReference type="AlphaFoldDB" id="A0A9P4U8R9"/>
<gene>
    <name evidence="2" type="ORF">P171DRAFT_524146</name>
</gene>
<accession>A0A9P4U8R9</accession>
<evidence type="ECO:0000313" key="3">
    <source>
        <dbReference type="Proteomes" id="UP000799764"/>
    </source>
</evidence>
<evidence type="ECO:0000256" key="1">
    <source>
        <dbReference type="SAM" id="MobiDB-lite"/>
    </source>
</evidence>
<feature type="region of interest" description="Disordered" evidence="1">
    <location>
        <begin position="1"/>
        <end position="20"/>
    </location>
</feature>
<organism evidence="2 3">
    <name type="scientific">Karstenula rhodostoma CBS 690.94</name>
    <dbReference type="NCBI Taxonomy" id="1392251"/>
    <lineage>
        <taxon>Eukaryota</taxon>
        <taxon>Fungi</taxon>
        <taxon>Dikarya</taxon>
        <taxon>Ascomycota</taxon>
        <taxon>Pezizomycotina</taxon>
        <taxon>Dothideomycetes</taxon>
        <taxon>Pleosporomycetidae</taxon>
        <taxon>Pleosporales</taxon>
        <taxon>Massarineae</taxon>
        <taxon>Didymosphaeriaceae</taxon>
        <taxon>Karstenula</taxon>
    </lineage>
</organism>